<dbReference type="RefSeq" id="WP_078076847.1">
    <property type="nucleotide sequence ID" value="NZ_CP018047.1"/>
</dbReference>
<reference evidence="1 2" key="1">
    <citation type="submission" date="2016-11" db="EMBL/GenBank/DDBJ databases">
        <title>Complete genome sequence of Streptomyces niveus SCSIO 3406.</title>
        <authorList>
            <person name="Zhu Q."/>
            <person name="Cheng W."/>
            <person name="Song Y."/>
            <person name="Li Q."/>
            <person name="Ju J."/>
        </authorList>
    </citation>
    <scope>NUCLEOTIDE SEQUENCE [LARGE SCALE GENOMIC DNA]</scope>
    <source>
        <strain evidence="1 2">SCSIO 3406</strain>
    </source>
</reference>
<dbReference type="GO" id="GO:0003677">
    <property type="term" value="F:DNA binding"/>
    <property type="evidence" value="ECO:0007669"/>
    <property type="project" value="InterPro"/>
</dbReference>
<dbReference type="GO" id="GO:0000150">
    <property type="term" value="F:DNA strand exchange activity"/>
    <property type="evidence" value="ECO:0007669"/>
    <property type="project" value="InterPro"/>
</dbReference>
<accession>A0A1U9QVI9</accession>
<dbReference type="EMBL" id="CP018047">
    <property type="protein sequence ID" value="AQU68252.1"/>
    <property type="molecule type" value="Genomic_DNA"/>
</dbReference>
<proteinExistence type="predicted"/>
<dbReference type="KEGG" id="snw:BBN63_20580"/>
<protein>
    <recommendedName>
        <fullName evidence="3">Resolvase/invertase-type recombinase catalytic domain-containing protein</fullName>
    </recommendedName>
</protein>
<evidence type="ECO:0008006" key="3">
    <source>
        <dbReference type="Google" id="ProtNLM"/>
    </source>
</evidence>
<evidence type="ECO:0000313" key="1">
    <source>
        <dbReference type="EMBL" id="AQU68252.1"/>
    </source>
</evidence>
<evidence type="ECO:0000313" key="2">
    <source>
        <dbReference type="Proteomes" id="UP000189677"/>
    </source>
</evidence>
<keyword evidence="2" id="KW-1185">Reference proteome</keyword>
<gene>
    <name evidence="1" type="ORF">BBN63_20580</name>
</gene>
<sequence length="124" mass="13664">MNSRTEAPHIAYGYLRVLSEAAERAAYAQERDMKCFAEGHGLQLVAVYHEFVCGALDAFDELIESLRYTGARQVLVPSLRHFGESGPLRHALLDRLEFGVEARVHALDELVVGRDAATPLVIGA</sequence>
<organism evidence="1 2">
    <name type="scientific">Streptomyces niveus</name>
    <name type="common">Streptomyces spheroides</name>
    <dbReference type="NCBI Taxonomy" id="193462"/>
    <lineage>
        <taxon>Bacteria</taxon>
        <taxon>Bacillati</taxon>
        <taxon>Actinomycetota</taxon>
        <taxon>Actinomycetes</taxon>
        <taxon>Kitasatosporales</taxon>
        <taxon>Streptomycetaceae</taxon>
        <taxon>Streptomyces</taxon>
    </lineage>
</organism>
<dbReference type="OrthoDB" id="4316418at2"/>
<dbReference type="Proteomes" id="UP000189677">
    <property type="component" value="Chromosome"/>
</dbReference>
<name>A0A1U9QVI9_STRNV</name>
<dbReference type="AlphaFoldDB" id="A0A1U9QVI9"/>